<dbReference type="InParanoid" id="A0A7F5R075"/>
<comment type="similarity">
    <text evidence="1">Belongs to the WSCD family.</text>
</comment>
<name>A0A7F5R075_AGRPL</name>
<dbReference type="OrthoDB" id="5985073at2759"/>
<evidence type="ECO:0000313" key="4">
    <source>
        <dbReference type="Proteomes" id="UP000192223"/>
    </source>
</evidence>
<dbReference type="GO" id="GO:0008146">
    <property type="term" value="F:sulfotransferase activity"/>
    <property type="evidence" value="ECO:0007669"/>
    <property type="project" value="InterPro"/>
</dbReference>
<dbReference type="InterPro" id="IPR000863">
    <property type="entry name" value="Sulfotransferase_dom"/>
</dbReference>
<proteinExistence type="inferred from homology"/>
<keyword evidence="2" id="KW-1133">Transmembrane helix</keyword>
<dbReference type="PANTHER" id="PTHR45964:SF5">
    <property type="entry name" value="WSCD FAMILY MEMBER CG9164"/>
    <property type="match status" value="1"/>
</dbReference>
<keyword evidence="4" id="KW-1185">Reference proteome</keyword>
<evidence type="ECO:0000256" key="1">
    <source>
        <dbReference type="ARBA" id="ARBA00010236"/>
    </source>
</evidence>
<dbReference type="AlphaFoldDB" id="A0A7F5R075"/>
<evidence type="ECO:0000259" key="3">
    <source>
        <dbReference type="Pfam" id="PF00685"/>
    </source>
</evidence>
<accession>A0A7F5R075</accession>
<reference evidence="5" key="1">
    <citation type="submission" date="2025-08" db="UniProtKB">
        <authorList>
            <consortium name="RefSeq"/>
        </authorList>
    </citation>
    <scope>IDENTIFICATION</scope>
    <source>
        <tissue evidence="5">Entire body</tissue>
    </source>
</reference>
<dbReference type="GeneID" id="108735791"/>
<dbReference type="Proteomes" id="UP000192223">
    <property type="component" value="Unplaced"/>
</dbReference>
<feature type="transmembrane region" description="Helical" evidence="2">
    <location>
        <begin position="17"/>
        <end position="39"/>
    </location>
</feature>
<dbReference type="PANTHER" id="PTHR45964">
    <property type="entry name" value="WSCD FAMILY MEMBER CG9164"/>
    <property type="match status" value="1"/>
</dbReference>
<evidence type="ECO:0000313" key="5">
    <source>
        <dbReference type="RefSeq" id="XP_025831005.1"/>
    </source>
</evidence>
<keyword evidence="2" id="KW-0472">Membrane</keyword>
<dbReference type="SUPFAM" id="SSF52540">
    <property type="entry name" value="P-loop containing nucleoside triphosphate hydrolases"/>
    <property type="match status" value="1"/>
</dbReference>
<keyword evidence="2" id="KW-0812">Transmembrane</keyword>
<gene>
    <name evidence="5" type="primary">LOC108735791</name>
</gene>
<feature type="domain" description="Sulfotransferase" evidence="3">
    <location>
        <begin position="97"/>
        <end position="265"/>
    </location>
</feature>
<protein>
    <submittedName>
        <fullName evidence="5">WSCD family member AAEL009094</fullName>
    </submittedName>
</protein>
<evidence type="ECO:0000256" key="2">
    <source>
        <dbReference type="SAM" id="Phobius"/>
    </source>
</evidence>
<organism evidence="4 5">
    <name type="scientific">Agrilus planipennis</name>
    <name type="common">Emerald ash borer</name>
    <name type="synonym">Agrilus marcopoli</name>
    <dbReference type="NCBI Taxonomy" id="224129"/>
    <lineage>
        <taxon>Eukaryota</taxon>
        <taxon>Metazoa</taxon>
        <taxon>Ecdysozoa</taxon>
        <taxon>Arthropoda</taxon>
        <taxon>Hexapoda</taxon>
        <taxon>Insecta</taxon>
        <taxon>Pterygota</taxon>
        <taxon>Neoptera</taxon>
        <taxon>Endopterygota</taxon>
        <taxon>Coleoptera</taxon>
        <taxon>Polyphaga</taxon>
        <taxon>Elateriformia</taxon>
        <taxon>Buprestoidea</taxon>
        <taxon>Buprestidae</taxon>
        <taxon>Agrilinae</taxon>
        <taxon>Agrilus</taxon>
    </lineage>
</organism>
<dbReference type="InterPro" id="IPR027417">
    <property type="entry name" value="P-loop_NTPase"/>
</dbReference>
<dbReference type="InterPro" id="IPR051589">
    <property type="entry name" value="Sialate-O-sulfotransferase"/>
</dbReference>
<dbReference type="FunCoup" id="A0A7F5R075">
    <property type="interactions" value="3"/>
</dbReference>
<sequence length="330" mass="37861">MNISSFFFKESFKRIRCLYFIILIKLLLVVISCVIIISLKMKPSLDGPYAQVDDEVFVKLDFKDEFDTGVDPFDFKKDKLSLCSKMKYINEKRDPTALVSYPGSGNTWLRYLLQQATGFYTGSVYTDQTLLINGFPGEGITNSSVLVVKTHEYGPVAQKQFKKSIILIRNAIPAIQAEFNRKYGGHMGFASSFLLYSNAYEVWTNFLQESLKEWKNFYADWLKNFTGPVYLIRYEDMISDLETNLLNVLQFLDVSVNKSSLSCTIKQKKGLFKRPLLPSGGPILIKGFIKKVQEAEKYIDNIVEQRNVKTVAKNATFSFLEFIKSYTCFI</sequence>
<dbReference type="Gene3D" id="3.40.50.300">
    <property type="entry name" value="P-loop containing nucleotide triphosphate hydrolases"/>
    <property type="match status" value="1"/>
</dbReference>
<dbReference type="RefSeq" id="XP_025831005.1">
    <property type="nucleotide sequence ID" value="XM_025975220.1"/>
</dbReference>
<dbReference type="KEGG" id="apln:108735791"/>
<dbReference type="Pfam" id="PF00685">
    <property type="entry name" value="Sulfotransfer_1"/>
    <property type="match status" value="1"/>
</dbReference>